<feature type="compositionally biased region" description="Pro residues" evidence="1">
    <location>
        <begin position="229"/>
        <end position="239"/>
    </location>
</feature>
<feature type="compositionally biased region" description="Basic residues" evidence="1">
    <location>
        <begin position="378"/>
        <end position="391"/>
    </location>
</feature>
<reference evidence="2" key="1">
    <citation type="submission" date="2020-02" db="EMBL/GenBank/DDBJ databases">
        <authorList>
            <person name="Meier V. D."/>
        </authorList>
    </citation>
    <scope>NUCLEOTIDE SEQUENCE</scope>
    <source>
        <strain evidence="2">AVDCRST_MAG19</strain>
    </source>
</reference>
<protein>
    <submittedName>
        <fullName evidence="2">Uncharacterized protein</fullName>
    </submittedName>
</protein>
<name>A0A6J4VLF7_9BACT</name>
<feature type="compositionally biased region" description="Basic residues" evidence="1">
    <location>
        <begin position="342"/>
        <end position="351"/>
    </location>
</feature>
<feature type="compositionally biased region" description="Basic residues" evidence="1">
    <location>
        <begin position="61"/>
        <end position="76"/>
    </location>
</feature>
<feature type="non-terminal residue" evidence="2">
    <location>
        <position position="440"/>
    </location>
</feature>
<proteinExistence type="predicted"/>
<organism evidence="2">
    <name type="scientific">uncultured Thermomicrobiales bacterium</name>
    <dbReference type="NCBI Taxonomy" id="1645740"/>
    <lineage>
        <taxon>Bacteria</taxon>
        <taxon>Pseudomonadati</taxon>
        <taxon>Thermomicrobiota</taxon>
        <taxon>Thermomicrobia</taxon>
        <taxon>Thermomicrobiales</taxon>
        <taxon>environmental samples</taxon>
    </lineage>
</organism>
<feature type="compositionally biased region" description="Basic and acidic residues" evidence="1">
    <location>
        <begin position="407"/>
        <end position="420"/>
    </location>
</feature>
<feature type="region of interest" description="Disordered" evidence="1">
    <location>
        <begin position="1"/>
        <end position="440"/>
    </location>
</feature>
<evidence type="ECO:0000313" key="2">
    <source>
        <dbReference type="EMBL" id="CAA9582205.1"/>
    </source>
</evidence>
<dbReference type="EMBL" id="CADCWL010000233">
    <property type="protein sequence ID" value="CAA9582205.1"/>
    <property type="molecule type" value="Genomic_DNA"/>
</dbReference>
<feature type="compositionally biased region" description="Low complexity" evidence="1">
    <location>
        <begin position="352"/>
        <end position="377"/>
    </location>
</feature>
<feature type="compositionally biased region" description="Basic and acidic residues" evidence="1">
    <location>
        <begin position="245"/>
        <end position="254"/>
    </location>
</feature>
<sequence length="440" mass="49309">GRRPRGPGHDARAVGHRRDRRRADRLPLGVRPAEVRQPWEGAGRRPRRDEVLPGVAAGRARAVRRVRRRRRLGRRARPAEPRGRDPRRGRGRPPPDVQRAHRHRRGQRRAARTVAGRRPVERARRRRQPPRPRGHRHEGRQRRLPLGGEGAPPGRLPAGGRRDRDGERRRGDVGGGDRPAQRPRPRLPRPADRDRRADQPPHRAGRDGLVLLQADGCGQEPPSRRPIPRRPPPARPAPPARRRRGGEGAHDHGRPLPPRPRLGTVPDAPTDAPGRGEPWPRLHPGRRLPRRDAAGVRGGLRRGGRSVVDVRRGHGGDRGGDRGRGPLRHLAAGAPAVDRVPRHPHGARAGRRAAGPPRRGRCRAGVPGRPRPGAGVRLHARSLRRQHHGRPRRDDPDLRARRPFVRSARDGRVRAGRAGDRGLQGLRRPHRRVVRRRRGV</sequence>
<feature type="compositionally biased region" description="Basic residues" evidence="1">
    <location>
        <begin position="123"/>
        <end position="143"/>
    </location>
</feature>
<feature type="compositionally biased region" description="Basic and acidic residues" evidence="1">
    <location>
        <begin position="189"/>
        <end position="206"/>
    </location>
</feature>
<gene>
    <name evidence="2" type="ORF">AVDCRST_MAG19-4165</name>
</gene>
<dbReference type="AlphaFoldDB" id="A0A6J4VLF7"/>
<feature type="compositionally biased region" description="Basic and acidic residues" evidence="1">
    <location>
        <begin position="308"/>
        <end position="324"/>
    </location>
</feature>
<accession>A0A6J4VLF7</accession>
<feature type="compositionally biased region" description="Basic and acidic residues" evidence="1">
    <location>
        <begin position="77"/>
        <end position="88"/>
    </location>
</feature>
<feature type="compositionally biased region" description="Basic residues" evidence="1">
    <location>
        <begin position="427"/>
        <end position="440"/>
    </location>
</feature>
<feature type="compositionally biased region" description="Basic residues" evidence="1">
    <location>
        <begin position="100"/>
        <end position="111"/>
    </location>
</feature>
<evidence type="ECO:0000256" key="1">
    <source>
        <dbReference type="SAM" id="MobiDB-lite"/>
    </source>
</evidence>
<feature type="compositionally biased region" description="Basic and acidic residues" evidence="1">
    <location>
        <begin position="160"/>
        <end position="172"/>
    </location>
</feature>
<feature type="non-terminal residue" evidence="2">
    <location>
        <position position="1"/>
    </location>
</feature>